<dbReference type="Gene3D" id="1.20.120.450">
    <property type="entry name" value="dinb family like domain"/>
    <property type="match status" value="1"/>
</dbReference>
<dbReference type="Proteomes" id="UP001595818">
    <property type="component" value="Unassembled WGS sequence"/>
</dbReference>
<name>A0ABV9T993_9BACT</name>
<protein>
    <submittedName>
        <fullName evidence="2">DinB family protein</fullName>
    </submittedName>
</protein>
<proteinExistence type="predicted"/>
<accession>A0ABV9T993</accession>
<dbReference type="Pfam" id="PF12867">
    <property type="entry name" value="DinB_2"/>
    <property type="match status" value="1"/>
</dbReference>
<organism evidence="2 3">
    <name type="scientific">Negadavirga shengliensis</name>
    <dbReference type="NCBI Taxonomy" id="1389218"/>
    <lineage>
        <taxon>Bacteria</taxon>
        <taxon>Pseudomonadati</taxon>
        <taxon>Bacteroidota</taxon>
        <taxon>Cytophagia</taxon>
        <taxon>Cytophagales</taxon>
        <taxon>Cyclobacteriaceae</taxon>
        <taxon>Negadavirga</taxon>
    </lineage>
</organism>
<comment type="caution">
    <text evidence="2">The sequence shown here is derived from an EMBL/GenBank/DDBJ whole genome shotgun (WGS) entry which is preliminary data.</text>
</comment>
<evidence type="ECO:0000259" key="1">
    <source>
        <dbReference type="Pfam" id="PF12867"/>
    </source>
</evidence>
<dbReference type="RefSeq" id="WP_377069288.1">
    <property type="nucleotide sequence ID" value="NZ_JBHSJJ010000025.1"/>
</dbReference>
<feature type="domain" description="DinB-like" evidence="1">
    <location>
        <begin position="31"/>
        <end position="158"/>
    </location>
</feature>
<dbReference type="EMBL" id="JBHSJJ010000025">
    <property type="protein sequence ID" value="MFC4874944.1"/>
    <property type="molecule type" value="Genomic_DNA"/>
</dbReference>
<keyword evidence="3" id="KW-1185">Reference proteome</keyword>
<gene>
    <name evidence="2" type="ORF">ACFPFU_24790</name>
</gene>
<evidence type="ECO:0000313" key="3">
    <source>
        <dbReference type="Proteomes" id="UP001595818"/>
    </source>
</evidence>
<dbReference type="InterPro" id="IPR034660">
    <property type="entry name" value="DinB/YfiT-like"/>
</dbReference>
<reference evidence="3" key="1">
    <citation type="journal article" date="2019" name="Int. J. Syst. Evol. Microbiol.">
        <title>The Global Catalogue of Microorganisms (GCM) 10K type strain sequencing project: providing services to taxonomists for standard genome sequencing and annotation.</title>
        <authorList>
            <consortium name="The Broad Institute Genomics Platform"/>
            <consortium name="The Broad Institute Genome Sequencing Center for Infectious Disease"/>
            <person name="Wu L."/>
            <person name="Ma J."/>
        </authorList>
    </citation>
    <scope>NUCLEOTIDE SEQUENCE [LARGE SCALE GENOMIC DNA]</scope>
    <source>
        <strain evidence="3">CGMCC 4.7466</strain>
    </source>
</reference>
<evidence type="ECO:0000313" key="2">
    <source>
        <dbReference type="EMBL" id="MFC4874944.1"/>
    </source>
</evidence>
<dbReference type="SUPFAM" id="SSF109854">
    <property type="entry name" value="DinB/YfiT-like putative metalloenzymes"/>
    <property type="match status" value="1"/>
</dbReference>
<sequence length="172" mass="19364">MTKREVWQRGPIEKVSPILQPVAHALLQSNEDIETYTSGFPDELLWKKPVNMASVGFHLRHIPGVIDRLFTYADGHSLTEEQLEYLKAEANANGNPVALKDLINHAQKQIHAAIHYLESSPEASLTEERFIGRAKIPTTKLGLLFHAAEHSQRHVGQLLVTVNWIKQLHGIT</sequence>
<dbReference type="InterPro" id="IPR024775">
    <property type="entry name" value="DinB-like"/>
</dbReference>